<keyword evidence="4" id="KW-1185">Reference proteome</keyword>
<dbReference type="Pfam" id="PF13921">
    <property type="entry name" value="Myb_DNA-bind_6"/>
    <property type="match status" value="1"/>
</dbReference>
<evidence type="ECO:0000256" key="1">
    <source>
        <dbReference type="SAM" id="MobiDB-lite"/>
    </source>
</evidence>
<protein>
    <recommendedName>
        <fullName evidence="2">Myb-like domain-containing protein</fullName>
    </recommendedName>
</protein>
<feature type="compositionally biased region" description="Acidic residues" evidence="1">
    <location>
        <begin position="137"/>
        <end position="146"/>
    </location>
</feature>
<feature type="compositionally biased region" description="Basic residues" evidence="1">
    <location>
        <begin position="108"/>
        <end position="125"/>
    </location>
</feature>
<feature type="region of interest" description="Disordered" evidence="1">
    <location>
        <begin position="55"/>
        <end position="198"/>
    </location>
</feature>
<dbReference type="SMART" id="SM00717">
    <property type="entry name" value="SANT"/>
    <property type="match status" value="1"/>
</dbReference>
<feature type="compositionally biased region" description="Acidic residues" evidence="1">
    <location>
        <begin position="186"/>
        <end position="195"/>
    </location>
</feature>
<dbReference type="STRING" id="155417.A0A4Q4T931"/>
<evidence type="ECO:0000313" key="4">
    <source>
        <dbReference type="Proteomes" id="UP000293360"/>
    </source>
</evidence>
<evidence type="ECO:0000313" key="3">
    <source>
        <dbReference type="EMBL" id="RYP02948.1"/>
    </source>
</evidence>
<dbReference type="OrthoDB" id="5334491at2759"/>
<dbReference type="AlphaFoldDB" id="A0A4Q4T931"/>
<dbReference type="EMBL" id="QJNU01000292">
    <property type="protein sequence ID" value="RYP02948.1"/>
    <property type="molecule type" value="Genomic_DNA"/>
</dbReference>
<dbReference type="Proteomes" id="UP000293360">
    <property type="component" value="Unassembled WGS sequence"/>
</dbReference>
<dbReference type="CDD" id="cd00167">
    <property type="entry name" value="SANT"/>
    <property type="match status" value="1"/>
</dbReference>
<dbReference type="Gene3D" id="1.10.10.60">
    <property type="entry name" value="Homeodomain-like"/>
    <property type="match status" value="1"/>
</dbReference>
<sequence>MLMPSALSCDSSHHPPATRLQSSLFASPPSSPPASAQSTIGNIFNSCRALQSILTTTAPGDSSRVPSSLPTPPLSHAALPAPAPAPAGPMKLRLRSSKKNANGELFPRKKVVKRAPPRGVNKRRRALDDDMGRDDSGSDAEYEEELPSTPKRARIAPEVLPLGLERSDFHGLQEGNSQESGNSEGTEVEVEADETEWSKEDDQVLVELVLEKLKLSKSDWEEIGKSFGNIGNRKDRSSCGRRWKTLMANGDIGLKTRSRRGKIHGTWR</sequence>
<feature type="domain" description="Myb-like" evidence="2">
    <location>
        <begin position="189"/>
        <end position="247"/>
    </location>
</feature>
<proteinExistence type="predicted"/>
<feature type="compositionally biased region" description="Basic and acidic residues" evidence="1">
    <location>
        <begin position="126"/>
        <end position="136"/>
    </location>
</feature>
<gene>
    <name evidence="3" type="ORF">DL764_005474</name>
</gene>
<feature type="compositionally biased region" description="Polar residues" evidence="1">
    <location>
        <begin position="174"/>
        <end position="185"/>
    </location>
</feature>
<organism evidence="3 4">
    <name type="scientific">Monosporascus ibericus</name>
    <dbReference type="NCBI Taxonomy" id="155417"/>
    <lineage>
        <taxon>Eukaryota</taxon>
        <taxon>Fungi</taxon>
        <taxon>Dikarya</taxon>
        <taxon>Ascomycota</taxon>
        <taxon>Pezizomycotina</taxon>
        <taxon>Sordariomycetes</taxon>
        <taxon>Xylariomycetidae</taxon>
        <taxon>Xylariales</taxon>
        <taxon>Xylariales incertae sedis</taxon>
        <taxon>Monosporascus</taxon>
    </lineage>
</organism>
<comment type="caution">
    <text evidence="3">The sequence shown here is derived from an EMBL/GenBank/DDBJ whole genome shotgun (WGS) entry which is preliminary data.</text>
</comment>
<feature type="region of interest" description="Disordered" evidence="1">
    <location>
        <begin position="1"/>
        <end position="39"/>
    </location>
</feature>
<accession>A0A4Q4T931</accession>
<dbReference type="InterPro" id="IPR001005">
    <property type="entry name" value="SANT/Myb"/>
</dbReference>
<evidence type="ECO:0000259" key="2">
    <source>
        <dbReference type="PROSITE" id="PS50090"/>
    </source>
</evidence>
<feature type="compositionally biased region" description="Low complexity" evidence="1">
    <location>
        <begin position="20"/>
        <end position="38"/>
    </location>
</feature>
<dbReference type="PROSITE" id="PS50090">
    <property type="entry name" value="MYB_LIKE"/>
    <property type="match status" value="1"/>
</dbReference>
<name>A0A4Q4T931_9PEZI</name>
<reference evidence="3 4" key="1">
    <citation type="submission" date="2018-06" db="EMBL/GenBank/DDBJ databases">
        <title>Complete Genomes of Monosporascus.</title>
        <authorList>
            <person name="Robinson A.J."/>
            <person name="Natvig D.O."/>
        </authorList>
    </citation>
    <scope>NUCLEOTIDE SEQUENCE [LARGE SCALE GENOMIC DNA]</scope>
    <source>
        <strain evidence="3 4">CBS 110550</strain>
    </source>
</reference>